<dbReference type="AlphaFoldDB" id="A0A8T4IJG3"/>
<proteinExistence type="predicted"/>
<reference evidence="2" key="1">
    <citation type="submission" date="2021-04" db="EMBL/GenBank/DDBJ databases">
        <title>Sequencing of actinobacteria type strains.</title>
        <authorList>
            <person name="Nguyen G.-S."/>
            <person name="Wentzel A."/>
        </authorList>
    </citation>
    <scope>NUCLEOTIDE SEQUENCE</scope>
    <source>
        <strain evidence="2">DSM 42095</strain>
    </source>
</reference>
<gene>
    <name evidence="2" type="ORF">KDA82_05235</name>
</gene>
<feature type="region of interest" description="Disordered" evidence="1">
    <location>
        <begin position="41"/>
        <end position="69"/>
    </location>
</feature>
<evidence type="ECO:0000313" key="3">
    <source>
        <dbReference type="Proteomes" id="UP000675554"/>
    </source>
</evidence>
<evidence type="ECO:0000256" key="1">
    <source>
        <dbReference type="SAM" id="MobiDB-lite"/>
    </source>
</evidence>
<accession>A0A8T4IJG3</accession>
<name>A0A8T4IJG3_9ACTN</name>
<keyword evidence="3" id="KW-1185">Reference proteome</keyword>
<comment type="caution">
    <text evidence="2">The sequence shown here is derived from an EMBL/GenBank/DDBJ whole genome shotgun (WGS) entry which is preliminary data.</text>
</comment>
<dbReference type="EMBL" id="JAGSMN010000102">
    <property type="protein sequence ID" value="MBR7672446.1"/>
    <property type="molecule type" value="Genomic_DNA"/>
</dbReference>
<protein>
    <submittedName>
        <fullName evidence="2">Uncharacterized protein</fullName>
    </submittedName>
</protein>
<evidence type="ECO:0000313" key="2">
    <source>
        <dbReference type="EMBL" id="MBR7672446.1"/>
    </source>
</evidence>
<organism evidence="2 3">
    <name type="scientific">Streptomyces daliensis</name>
    <dbReference type="NCBI Taxonomy" id="299421"/>
    <lineage>
        <taxon>Bacteria</taxon>
        <taxon>Bacillati</taxon>
        <taxon>Actinomycetota</taxon>
        <taxon>Actinomycetes</taxon>
        <taxon>Kitasatosporales</taxon>
        <taxon>Streptomycetaceae</taxon>
        <taxon>Streptomyces</taxon>
    </lineage>
</organism>
<dbReference type="Proteomes" id="UP000675554">
    <property type="component" value="Unassembled WGS sequence"/>
</dbReference>
<sequence>MDNAPARSRDEQPLHVPEQHFAQLTDAYWLDSPIYGMQARSWARQGRSAWRPPDRGGQNMADDGSAASA</sequence>